<protein>
    <submittedName>
        <fullName evidence="1">Uncharacterized protein</fullName>
    </submittedName>
</protein>
<organism evidence="1 2">
    <name type="scientific">Chryseobacterium luteum</name>
    <dbReference type="NCBI Taxonomy" id="421531"/>
    <lineage>
        <taxon>Bacteria</taxon>
        <taxon>Pseudomonadati</taxon>
        <taxon>Bacteroidota</taxon>
        <taxon>Flavobacteriia</taxon>
        <taxon>Flavobacteriales</taxon>
        <taxon>Weeksellaceae</taxon>
        <taxon>Chryseobacterium group</taxon>
        <taxon>Chryseobacterium</taxon>
    </lineage>
</organism>
<keyword evidence="2" id="KW-1185">Reference proteome</keyword>
<reference evidence="1 2" key="1">
    <citation type="submission" date="2014-07" db="EMBL/GenBank/DDBJ databases">
        <title>Genome of Chryseobacterium luteum DSM 18605.</title>
        <authorList>
            <person name="Stropko S.J."/>
            <person name="Pipes S.E."/>
            <person name="Newman J.D."/>
        </authorList>
    </citation>
    <scope>NUCLEOTIDE SEQUENCE [LARGE SCALE GENOMIC DNA]</scope>
    <source>
        <strain evidence="1 2">DSM 18605</strain>
    </source>
</reference>
<sequence>MTDQELELLLKERVKSFDLKKTAFDTLDKIFANNSDDKDFLGGFRQDEIITKFDGFVYHIDRRNGTSIIRTKIGLYVENQYWTENLEGIGYYQLETDLNGEILDDWFVIEKEKYLKDIGIISPFQSMNEQLPIEYLKRNHIQYEFVSYVSLIGTLFISKHFEGAGRFILRAYRNLEIVDNTKFDKDYLKQAKKFLKTMSCYLTTNNLVTDNLKQELTENKNCG</sequence>
<gene>
    <name evidence="1" type="ORF">IX38_04705</name>
</gene>
<dbReference type="OrthoDB" id="1255709at2"/>
<evidence type="ECO:0000313" key="2">
    <source>
        <dbReference type="Proteomes" id="UP000028703"/>
    </source>
</evidence>
<dbReference type="STRING" id="421531.IX38_04705"/>
<evidence type="ECO:0000313" key="1">
    <source>
        <dbReference type="EMBL" id="KFF08737.1"/>
    </source>
</evidence>
<dbReference type="EMBL" id="JPRO01000002">
    <property type="protein sequence ID" value="KFF08737.1"/>
    <property type="molecule type" value="Genomic_DNA"/>
</dbReference>
<dbReference type="RefSeq" id="WP_034702173.1">
    <property type="nucleotide sequence ID" value="NZ_JPRO01000002.1"/>
</dbReference>
<dbReference type="eggNOG" id="ENOG50330QE">
    <property type="taxonomic scope" value="Bacteria"/>
</dbReference>
<dbReference type="AlphaFoldDB" id="A0A085ZWC3"/>
<proteinExistence type="predicted"/>
<dbReference type="Proteomes" id="UP000028703">
    <property type="component" value="Unassembled WGS sequence"/>
</dbReference>
<accession>A0A085ZWC3</accession>
<name>A0A085ZWC3_9FLAO</name>
<comment type="caution">
    <text evidence="1">The sequence shown here is derived from an EMBL/GenBank/DDBJ whole genome shotgun (WGS) entry which is preliminary data.</text>
</comment>